<sequence length="86" mass="10317">MDPWTPHTFWPDPNPQEDTTILLWAHPNPNDMDDKMDRLFFQNLLMYVSDVAEGKERLSILQVMLIHINQIQRWITKKRKEDVLTV</sequence>
<evidence type="ECO:0000313" key="2">
    <source>
        <dbReference type="Proteomes" id="UP001172681"/>
    </source>
</evidence>
<dbReference type="AlphaFoldDB" id="A0AA38Y3P0"/>
<dbReference type="EMBL" id="JAPDRN010000039">
    <property type="protein sequence ID" value="KAJ9634242.1"/>
    <property type="molecule type" value="Genomic_DNA"/>
</dbReference>
<evidence type="ECO:0000313" key="1">
    <source>
        <dbReference type="EMBL" id="KAJ9634242.1"/>
    </source>
</evidence>
<proteinExistence type="predicted"/>
<comment type="caution">
    <text evidence="1">The sequence shown here is derived from an EMBL/GenBank/DDBJ whole genome shotgun (WGS) entry which is preliminary data.</text>
</comment>
<name>A0AA38Y3P0_9EURO</name>
<accession>A0AA38Y3P0</accession>
<keyword evidence="2" id="KW-1185">Reference proteome</keyword>
<reference evidence="1" key="1">
    <citation type="submission" date="2022-10" db="EMBL/GenBank/DDBJ databases">
        <title>Culturing micro-colonial fungi from biological soil crusts in the Mojave desert and describing Neophaeococcomyces mojavensis, and introducing the new genera and species Taxawa tesnikishii.</title>
        <authorList>
            <person name="Kurbessoian T."/>
            <person name="Stajich J.E."/>
        </authorList>
    </citation>
    <scope>NUCLEOTIDE SEQUENCE</scope>
    <source>
        <strain evidence="1">TK_35</strain>
    </source>
</reference>
<protein>
    <submittedName>
        <fullName evidence="1">Uncharacterized protein</fullName>
    </submittedName>
</protein>
<gene>
    <name evidence="1" type="ORF">H2204_006319</name>
</gene>
<dbReference type="Proteomes" id="UP001172681">
    <property type="component" value="Unassembled WGS sequence"/>
</dbReference>
<organism evidence="1 2">
    <name type="scientific">Knufia peltigerae</name>
    <dbReference type="NCBI Taxonomy" id="1002370"/>
    <lineage>
        <taxon>Eukaryota</taxon>
        <taxon>Fungi</taxon>
        <taxon>Dikarya</taxon>
        <taxon>Ascomycota</taxon>
        <taxon>Pezizomycotina</taxon>
        <taxon>Eurotiomycetes</taxon>
        <taxon>Chaetothyriomycetidae</taxon>
        <taxon>Chaetothyriales</taxon>
        <taxon>Trichomeriaceae</taxon>
        <taxon>Knufia</taxon>
    </lineage>
</organism>